<keyword evidence="1" id="KW-0812">Transmembrane</keyword>
<reference evidence="3 4" key="1">
    <citation type="submission" date="2021-07" db="EMBL/GenBank/DDBJ databases">
        <title>Paraburkholderia edwinii protects Aspergillus sp. from phenazines by acting as a toxin sponge.</title>
        <authorList>
            <person name="Dahlstrom K.M."/>
            <person name="Newman D.K."/>
        </authorList>
    </citation>
    <scope>NUCLEOTIDE SEQUENCE [LARGE SCALE GENOMIC DNA]</scope>
    <source>
        <strain evidence="3 4">Pe01</strain>
    </source>
</reference>
<dbReference type="Proteomes" id="UP000826462">
    <property type="component" value="Chromosome 2"/>
</dbReference>
<name>A0ABX8USB2_9BURK</name>
<dbReference type="InterPro" id="IPR038522">
    <property type="entry name" value="T4/T6SS_DotU_sf"/>
</dbReference>
<dbReference type="InterPro" id="IPR017732">
    <property type="entry name" value="T4/T6SS_DotU"/>
</dbReference>
<dbReference type="Pfam" id="PF09850">
    <property type="entry name" value="DotU"/>
    <property type="match status" value="1"/>
</dbReference>
<proteinExistence type="predicted"/>
<sequence>MRSLLRDTALCVTQLSTSQTPSDYKSLRKRTEQLVIQFAAALKHHGYPQDVCEDALIAQCGLLDETALRNLSVDDQSKWDEQPLQIGQTGRHDAGERVFERLEQRMREASPNVDLLECYETILGLGFVGRYASPSWDTHQGDDGATRAGLIKALNAQLQTLRPARDQTFIIERSGWRFTDWLYRLSPWAIACVTGVVAVAVWLAWNATLDTQVTHLASQAVRP</sequence>
<feature type="domain" description="Type IV / VI secretion system DotU" evidence="2">
    <location>
        <begin position="3"/>
        <end position="205"/>
    </location>
</feature>
<feature type="transmembrane region" description="Helical" evidence="1">
    <location>
        <begin position="181"/>
        <end position="205"/>
    </location>
</feature>
<evidence type="ECO:0000313" key="3">
    <source>
        <dbReference type="EMBL" id="QYD71779.1"/>
    </source>
</evidence>
<accession>A0ABX8USB2</accession>
<dbReference type="EMBL" id="CP080096">
    <property type="protein sequence ID" value="QYD71779.1"/>
    <property type="molecule type" value="Genomic_DNA"/>
</dbReference>
<keyword evidence="4" id="KW-1185">Reference proteome</keyword>
<dbReference type="NCBIfam" id="TIGR03349">
    <property type="entry name" value="IV_VI_DotU"/>
    <property type="match status" value="1"/>
</dbReference>
<evidence type="ECO:0000259" key="2">
    <source>
        <dbReference type="Pfam" id="PF09850"/>
    </source>
</evidence>
<dbReference type="PANTHER" id="PTHR38033:SF1">
    <property type="entry name" value="DOTU FAMILY TYPE IV_VI SECRETION SYSTEM PROTEIN"/>
    <property type="match status" value="1"/>
</dbReference>
<dbReference type="Gene3D" id="1.25.40.590">
    <property type="entry name" value="Type IV / VI secretion system, DotU"/>
    <property type="match status" value="1"/>
</dbReference>
<gene>
    <name evidence="3" type="ORF">KZJ38_32910</name>
</gene>
<protein>
    <submittedName>
        <fullName evidence="3">DotU family type IV/VI secretion system protein</fullName>
    </submittedName>
</protein>
<dbReference type="PANTHER" id="PTHR38033">
    <property type="entry name" value="MEMBRANE PROTEIN-RELATED"/>
    <property type="match status" value="1"/>
</dbReference>
<evidence type="ECO:0000256" key="1">
    <source>
        <dbReference type="SAM" id="Phobius"/>
    </source>
</evidence>
<organism evidence="3 4">
    <name type="scientific">Paraburkholderia edwinii</name>
    <dbReference type="NCBI Taxonomy" id="2861782"/>
    <lineage>
        <taxon>Bacteria</taxon>
        <taxon>Pseudomonadati</taxon>
        <taxon>Pseudomonadota</taxon>
        <taxon>Betaproteobacteria</taxon>
        <taxon>Burkholderiales</taxon>
        <taxon>Burkholderiaceae</taxon>
        <taxon>Paraburkholderia</taxon>
    </lineage>
</organism>
<dbReference type="RefSeq" id="WP_219801208.1">
    <property type="nucleotide sequence ID" value="NZ_CP080096.1"/>
</dbReference>
<keyword evidence="1" id="KW-0472">Membrane</keyword>
<keyword evidence="1" id="KW-1133">Transmembrane helix</keyword>
<evidence type="ECO:0000313" key="4">
    <source>
        <dbReference type="Proteomes" id="UP000826462"/>
    </source>
</evidence>